<keyword evidence="1 6" id="KW-0285">Flavoprotein</keyword>
<evidence type="ECO:0000256" key="2">
    <source>
        <dbReference type="ARBA" id="ARBA00022643"/>
    </source>
</evidence>
<feature type="binding site" evidence="6">
    <location>
        <position position="92"/>
    </location>
    <ligand>
        <name>FMN</name>
        <dbReference type="ChEBI" id="CHEBI:58210"/>
    </ligand>
</feature>
<dbReference type="Proteomes" id="UP000241209">
    <property type="component" value="Unassembled WGS sequence"/>
</dbReference>
<evidence type="ECO:0000256" key="4">
    <source>
        <dbReference type="ARBA" id="ARBA00023033"/>
    </source>
</evidence>
<protein>
    <submittedName>
        <fullName evidence="8">Nitrilotriacetate monooxygenase</fullName>
    </submittedName>
</protein>
<dbReference type="NCBIfam" id="TIGR03860">
    <property type="entry name" value="FMN_nitrolo"/>
    <property type="match status" value="1"/>
</dbReference>
<reference evidence="8 9" key="1">
    <citation type="journal article" date="2016" name="Front. Microbiol.">
        <title>Comprehensive Phylogenetic Analysis of Bovine Non-aureus Staphylococci Species Based on Whole-Genome Sequencing.</title>
        <authorList>
            <person name="Naushad S."/>
            <person name="Barkema H.W."/>
            <person name="Luby C."/>
            <person name="Condas L.A."/>
            <person name="Nobrega D.B."/>
            <person name="Carson D.A."/>
            <person name="De Buck J."/>
        </authorList>
    </citation>
    <scope>NUCLEOTIDE SEQUENCE [LARGE SCALE GENOMIC DNA]</scope>
    <source>
        <strain evidence="8 9">SNUC 2204</strain>
    </source>
</reference>
<comment type="caution">
    <text evidence="8">The sequence shown here is derived from an EMBL/GenBank/DDBJ whole genome shotgun (WGS) entry which is preliminary data.</text>
</comment>
<dbReference type="STRING" id="1167632.GCA_000286335_01930"/>
<dbReference type="PANTHER" id="PTHR30011:SF16">
    <property type="entry name" value="C2H2 FINGER DOMAIN TRANSCRIPTION FACTOR (EUROFUNG)-RELATED"/>
    <property type="match status" value="1"/>
</dbReference>
<dbReference type="AlphaFoldDB" id="A0A2T4PX13"/>
<feature type="binding site" evidence="6">
    <location>
        <position position="216"/>
    </location>
    <ligand>
        <name>FMN</name>
        <dbReference type="ChEBI" id="CHEBI:58210"/>
    </ligand>
</feature>
<evidence type="ECO:0000313" key="8">
    <source>
        <dbReference type="EMBL" id="PTI30977.1"/>
    </source>
</evidence>
<feature type="domain" description="Luciferase-like" evidence="7">
    <location>
        <begin position="16"/>
        <end position="381"/>
    </location>
</feature>
<feature type="binding site" evidence="6">
    <location>
        <position position="217"/>
    </location>
    <ligand>
        <name>FMN</name>
        <dbReference type="ChEBI" id="CHEBI:58210"/>
    </ligand>
</feature>
<keyword evidence="3" id="KW-0560">Oxidoreductase</keyword>
<dbReference type="CDD" id="cd01095">
    <property type="entry name" value="Nitrilotriacetate_monoxgenase"/>
    <property type="match status" value="1"/>
</dbReference>
<dbReference type="InterPro" id="IPR016215">
    <property type="entry name" value="NTA_MOA"/>
</dbReference>
<keyword evidence="2 6" id="KW-0288">FMN</keyword>
<dbReference type="InterPro" id="IPR051260">
    <property type="entry name" value="Diverse_substr_monoxygenases"/>
</dbReference>
<feature type="binding site" evidence="6">
    <location>
        <position position="146"/>
    </location>
    <ligand>
        <name>FMN</name>
        <dbReference type="ChEBI" id="CHEBI:58210"/>
    </ligand>
</feature>
<evidence type="ECO:0000256" key="1">
    <source>
        <dbReference type="ARBA" id="ARBA00022630"/>
    </source>
</evidence>
<dbReference type="RefSeq" id="WP_107556597.1">
    <property type="nucleotide sequence ID" value="NZ_PZFK01000002.1"/>
</dbReference>
<dbReference type="PANTHER" id="PTHR30011">
    <property type="entry name" value="ALKANESULFONATE MONOOXYGENASE-RELATED"/>
    <property type="match status" value="1"/>
</dbReference>
<dbReference type="GO" id="GO:0004497">
    <property type="term" value="F:monooxygenase activity"/>
    <property type="evidence" value="ECO:0007669"/>
    <property type="project" value="UniProtKB-KW"/>
</dbReference>
<evidence type="ECO:0000256" key="5">
    <source>
        <dbReference type="ARBA" id="ARBA00033748"/>
    </source>
</evidence>
<comment type="similarity">
    <text evidence="5">Belongs to the NtaA/SnaA/DszA monooxygenase family.</text>
</comment>
<feature type="binding site" evidence="6">
    <location>
        <position position="55"/>
    </location>
    <ligand>
        <name>FMN</name>
        <dbReference type="ChEBI" id="CHEBI:58210"/>
    </ligand>
</feature>
<dbReference type="EMBL" id="PZFK01000002">
    <property type="protein sequence ID" value="PTI30977.1"/>
    <property type="molecule type" value="Genomic_DNA"/>
</dbReference>
<evidence type="ECO:0000256" key="3">
    <source>
        <dbReference type="ARBA" id="ARBA00023002"/>
    </source>
</evidence>
<dbReference type="InterPro" id="IPR036661">
    <property type="entry name" value="Luciferase-like_sf"/>
</dbReference>
<dbReference type="InterPro" id="IPR011251">
    <property type="entry name" value="Luciferase-like_dom"/>
</dbReference>
<evidence type="ECO:0000256" key="6">
    <source>
        <dbReference type="PIRSR" id="PIRSR000337-1"/>
    </source>
</evidence>
<sequence>MKRMKLGYFLTGFGHHVASSRHPDSIKGGGMNFKKTIEQAKILERAKFDFLFMSDSLYVDKKTHPDMFTFFEPLSLMSIIAMETKHLGLIVTGSTSFSEPFNLARIFSSLDHYSDGRAGWNIVTSGINATAQNFSGKKNVDHDLRYDQADEFVDISKKLWDSWGDVDSQNLHEAGKFLKDEQPKPINYEGEFYSVKGPLNIEQSPQGYPLLVQAGSSKKGTEFASKHAEVVFTAQNDLDDAINFAQNLKNQVVEKRGSDQEIVIMPGIFPFIGETRVEAEANYKELQDLIDPEMGLELLSSYLGDSDLSGYDLSTPFEEVEVDKGNNIQSRVDLIKDTAKKNNSTLEDVMKHVAGARGHHIIVGTPEDVADRMEEWFTRGAADGFNIMPPLNPTQFELFVDKVIPILKERGLVQTDYNEGTLREKLGLSNIKIHS</sequence>
<gene>
    <name evidence="8" type="ORF">BU072_01480</name>
</gene>
<evidence type="ECO:0000259" key="7">
    <source>
        <dbReference type="Pfam" id="PF00296"/>
    </source>
</evidence>
<dbReference type="GO" id="GO:0016705">
    <property type="term" value="F:oxidoreductase activity, acting on paired donors, with incorporation or reduction of molecular oxygen"/>
    <property type="evidence" value="ECO:0007669"/>
    <property type="project" value="InterPro"/>
</dbReference>
<proteinExistence type="inferred from homology"/>
<organism evidence="8 9">
    <name type="scientific">Mammaliicoccus vitulinus</name>
    <dbReference type="NCBI Taxonomy" id="71237"/>
    <lineage>
        <taxon>Bacteria</taxon>
        <taxon>Bacillati</taxon>
        <taxon>Bacillota</taxon>
        <taxon>Bacilli</taxon>
        <taxon>Bacillales</taxon>
        <taxon>Staphylococcaceae</taxon>
        <taxon>Mammaliicoccus</taxon>
    </lineage>
</organism>
<feature type="binding site" evidence="6">
    <location>
        <position position="142"/>
    </location>
    <ligand>
        <name>FMN</name>
        <dbReference type="ChEBI" id="CHEBI:58210"/>
    </ligand>
</feature>
<dbReference type="SUPFAM" id="SSF51679">
    <property type="entry name" value="Bacterial luciferase-like"/>
    <property type="match status" value="1"/>
</dbReference>
<evidence type="ECO:0000313" key="9">
    <source>
        <dbReference type="Proteomes" id="UP000241209"/>
    </source>
</evidence>
<accession>A0A2T4PX13</accession>
<dbReference type="PIRSF" id="PIRSF000337">
    <property type="entry name" value="NTA_MOA"/>
    <property type="match status" value="1"/>
</dbReference>
<keyword evidence="4 8" id="KW-0503">Monooxygenase</keyword>
<dbReference type="Gene3D" id="3.20.20.30">
    <property type="entry name" value="Luciferase-like domain"/>
    <property type="match status" value="1"/>
</dbReference>
<dbReference type="Pfam" id="PF00296">
    <property type="entry name" value="Bac_luciferase"/>
    <property type="match status" value="1"/>
</dbReference>
<name>A0A2T4PX13_9STAP</name>